<name>A0ABT4RVB5_9ACTN</name>
<dbReference type="EC" id="2.4.-.-" evidence="6"/>
<dbReference type="Pfam" id="PF00535">
    <property type="entry name" value="Glycos_transf_2"/>
    <property type="match status" value="1"/>
</dbReference>
<dbReference type="PANTHER" id="PTHR43179:SF12">
    <property type="entry name" value="GALACTOFURANOSYLTRANSFERASE GLFT2"/>
    <property type="match status" value="1"/>
</dbReference>
<accession>A0ABT4RVB5</accession>
<protein>
    <submittedName>
        <fullName evidence="6">Glycosyltransferase</fullName>
        <ecNumber evidence="6">2.4.-.-</ecNumber>
    </submittedName>
</protein>
<feature type="non-terminal residue" evidence="6">
    <location>
        <position position="245"/>
    </location>
</feature>
<dbReference type="GO" id="GO:0016757">
    <property type="term" value="F:glycosyltransferase activity"/>
    <property type="evidence" value="ECO:0007669"/>
    <property type="project" value="UniProtKB-KW"/>
</dbReference>
<comment type="pathway">
    <text evidence="1">Cell wall biogenesis; cell wall polysaccharide biosynthesis.</text>
</comment>
<dbReference type="InterPro" id="IPR029044">
    <property type="entry name" value="Nucleotide-diphossugar_trans"/>
</dbReference>
<dbReference type="RefSeq" id="WP_270006929.1">
    <property type="nucleotide sequence ID" value="NZ_JAPCID010000099.1"/>
</dbReference>
<evidence type="ECO:0000256" key="2">
    <source>
        <dbReference type="ARBA" id="ARBA00006739"/>
    </source>
</evidence>
<proteinExistence type="inferred from homology"/>
<dbReference type="InterPro" id="IPR001173">
    <property type="entry name" value="Glyco_trans_2-like"/>
</dbReference>
<evidence type="ECO:0000313" key="7">
    <source>
        <dbReference type="Proteomes" id="UP001147700"/>
    </source>
</evidence>
<comment type="caution">
    <text evidence="6">The sequence shown here is derived from an EMBL/GenBank/DDBJ whole genome shotgun (WGS) entry which is preliminary data.</text>
</comment>
<dbReference type="Proteomes" id="UP001147700">
    <property type="component" value="Unassembled WGS sequence"/>
</dbReference>
<feature type="domain" description="Glycosyltransferase 2-like" evidence="5">
    <location>
        <begin position="14"/>
        <end position="128"/>
    </location>
</feature>
<dbReference type="EMBL" id="JAPCID010000099">
    <property type="protein sequence ID" value="MDA0142527.1"/>
    <property type="molecule type" value="Genomic_DNA"/>
</dbReference>
<dbReference type="Gene3D" id="3.90.550.10">
    <property type="entry name" value="Spore Coat Polysaccharide Biosynthesis Protein SpsA, Chain A"/>
    <property type="match status" value="1"/>
</dbReference>
<evidence type="ECO:0000259" key="5">
    <source>
        <dbReference type="Pfam" id="PF00535"/>
    </source>
</evidence>
<evidence type="ECO:0000256" key="3">
    <source>
        <dbReference type="ARBA" id="ARBA00022676"/>
    </source>
</evidence>
<sequence length="245" mass="26072">MSYEIVIPTSGRPSLASLLAAIGPRDVIVVDDRRDRSGELEVPAGVRVARGPGRGPAAARNVGWRAARSEWVAFLDDDVLPPSGWREALEADLEAAGEAGATQGRIVVPVPERPTDWERNVRGLEDAQWATADMAYRREALAAVGGFDERFPRAYREDADLGLRVTGAGWTIVRGERHIVHPVGPAPASISLRKQAGNADDVLMRRLHGADWRERAGVPAGRRPRHLAVAAAGVGALAAAAVAAA</sequence>
<evidence type="ECO:0000256" key="1">
    <source>
        <dbReference type="ARBA" id="ARBA00004776"/>
    </source>
</evidence>
<gene>
    <name evidence="6" type="ORF">OJ962_33895</name>
</gene>
<dbReference type="PANTHER" id="PTHR43179">
    <property type="entry name" value="RHAMNOSYLTRANSFERASE WBBL"/>
    <property type="match status" value="1"/>
</dbReference>
<organism evidence="6 7">
    <name type="scientific">Solirubrobacter deserti</name>
    <dbReference type="NCBI Taxonomy" id="2282478"/>
    <lineage>
        <taxon>Bacteria</taxon>
        <taxon>Bacillati</taxon>
        <taxon>Actinomycetota</taxon>
        <taxon>Thermoleophilia</taxon>
        <taxon>Solirubrobacterales</taxon>
        <taxon>Solirubrobacteraceae</taxon>
        <taxon>Solirubrobacter</taxon>
    </lineage>
</organism>
<keyword evidence="7" id="KW-1185">Reference proteome</keyword>
<dbReference type="SUPFAM" id="SSF53448">
    <property type="entry name" value="Nucleotide-diphospho-sugar transferases"/>
    <property type="match status" value="1"/>
</dbReference>
<keyword evidence="4 6" id="KW-0808">Transferase</keyword>
<comment type="similarity">
    <text evidence="2">Belongs to the glycosyltransferase 2 family.</text>
</comment>
<evidence type="ECO:0000256" key="4">
    <source>
        <dbReference type="ARBA" id="ARBA00022679"/>
    </source>
</evidence>
<evidence type="ECO:0000313" key="6">
    <source>
        <dbReference type="EMBL" id="MDA0142527.1"/>
    </source>
</evidence>
<reference evidence="6" key="1">
    <citation type="submission" date="2022-10" db="EMBL/GenBank/DDBJ databases">
        <title>The WGS of Solirubrobacter sp. CPCC 204708.</title>
        <authorList>
            <person name="Jiang Z."/>
        </authorList>
    </citation>
    <scope>NUCLEOTIDE SEQUENCE</scope>
    <source>
        <strain evidence="6">CPCC 204708</strain>
    </source>
</reference>
<keyword evidence="3 6" id="KW-0328">Glycosyltransferase</keyword>